<dbReference type="GO" id="GO:0016787">
    <property type="term" value="F:hydrolase activity"/>
    <property type="evidence" value="ECO:0007669"/>
    <property type="project" value="UniProtKB-KW"/>
</dbReference>
<name>A0A229W177_9BIFI</name>
<dbReference type="InterPro" id="IPR004603">
    <property type="entry name" value="DNA_mismatch_endonuc_vsr"/>
</dbReference>
<evidence type="ECO:0000256" key="5">
    <source>
        <dbReference type="ARBA" id="ARBA00023204"/>
    </source>
</evidence>
<evidence type="ECO:0000256" key="7">
    <source>
        <dbReference type="SAM" id="MobiDB-lite"/>
    </source>
</evidence>
<dbReference type="AlphaFoldDB" id="A0A229W177"/>
<dbReference type="Proteomes" id="UP000215433">
    <property type="component" value="Unassembled WGS sequence"/>
</dbReference>
<evidence type="ECO:0000256" key="3">
    <source>
        <dbReference type="ARBA" id="ARBA00022763"/>
    </source>
</evidence>
<keyword evidence="1" id="KW-0540">Nuclease</keyword>
<dbReference type="Gene3D" id="3.40.960.10">
    <property type="entry name" value="VSR Endonuclease"/>
    <property type="match status" value="1"/>
</dbReference>
<feature type="compositionally biased region" description="Basic and acidic residues" evidence="7">
    <location>
        <begin position="38"/>
        <end position="50"/>
    </location>
</feature>
<sequence>MKAGTRKAAQAGSPPSSVRAKHKSKRAEKHATKHVKRRADGRPEKYERGTRSYTMSHIRGKDTSIEVMVRRYLFSRGLRFRKNDKRYPGHPDVVLPKWHAVVFVNGCFWHMHEGCSKHTMPKSNVEFWTAKLTRNRERDRRQHAELEAMGWRVIVVWECELGKAVRESRLERLYAEITGVS</sequence>
<proteinExistence type="inferred from homology"/>
<evidence type="ECO:0000256" key="1">
    <source>
        <dbReference type="ARBA" id="ARBA00022722"/>
    </source>
</evidence>
<dbReference type="GO" id="GO:0006298">
    <property type="term" value="P:mismatch repair"/>
    <property type="evidence" value="ECO:0007669"/>
    <property type="project" value="InterPro"/>
</dbReference>
<dbReference type="OrthoDB" id="9801520at2"/>
<evidence type="ECO:0000313" key="8">
    <source>
        <dbReference type="EMBL" id="OXN01430.1"/>
    </source>
</evidence>
<accession>A0A229W177</accession>
<dbReference type="Pfam" id="PF03852">
    <property type="entry name" value="Vsr"/>
    <property type="match status" value="1"/>
</dbReference>
<evidence type="ECO:0000313" key="9">
    <source>
        <dbReference type="Proteomes" id="UP000215433"/>
    </source>
</evidence>
<evidence type="ECO:0000256" key="6">
    <source>
        <dbReference type="ARBA" id="ARBA00029466"/>
    </source>
</evidence>
<protein>
    <submittedName>
        <fullName evidence="8">DNA mismatch endonuclease vsr</fullName>
    </submittedName>
</protein>
<evidence type="ECO:0000256" key="4">
    <source>
        <dbReference type="ARBA" id="ARBA00022801"/>
    </source>
</evidence>
<organism evidence="8 9">
    <name type="scientific">Bifidobacterium vansinderenii</name>
    <dbReference type="NCBI Taxonomy" id="1984871"/>
    <lineage>
        <taxon>Bacteria</taxon>
        <taxon>Bacillati</taxon>
        <taxon>Actinomycetota</taxon>
        <taxon>Actinomycetes</taxon>
        <taxon>Bifidobacteriales</taxon>
        <taxon>Bifidobacteriaceae</taxon>
        <taxon>Bifidobacterium</taxon>
    </lineage>
</organism>
<dbReference type="NCBIfam" id="TIGR00632">
    <property type="entry name" value="vsr"/>
    <property type="match status" value="1"/>
</dbReference>
<keyword evidence="3" id="KW-0227">DNA damage</keyword>
<dbReference type="EMBL" id="NEWD01000004">
    <property type="protein sequence ID" value="OXN01430.1"/>
    <property type="molecule type" value="Genomic_DNA"/>
</dbReference>
<dbReference type="SUPFAM" id="SSF52980">
    <property type="entry name" value="Restriction endonuclease-like"/>
    <property type="match status" value="1"/>
</dbReference>
<reference evidence="8 9" key="1">
    <citation type="submission" date="2017-05" db="EMBL/GenBank/DDBJ databases">
        <title>Bifidobacterium vansinderenii sp. nov.</title>
        <authorList>
            <person name="Lugli G.A."/>
            <person name="Duranti S."/>
            <person name="Mangifesta M."/>
        </authorList>
    </citation>
    <scope>NUCLEOTIDE SEQUENCE [LARGE SCALE GENOMIC DNA]</scope>
    <source>
        <strain evidence="8 9">Tam10B</strain>
    </source>
</reference>
<comment type="caution">
    <text evidence="8">The sequence shown here is derived from an EMBL/GenBank/DDBJ whole genome shotgun (WGS) entry which is preliminary data.</text>
</comment>
<dbReference type="CDD" id="cd00221">
    <property type="entry name" value="Vsr"/>
    <property type="match status" value="1"/>
</dbReference>
<comment type="similarity">
    <text evidence="6">Belongs to the Vsr family.</text>
</comment>
<dbReference type="InterPro" id="IPR011335">
    <property type="entry name" value="Restrct_endonuc-II-like"/>
</dbReference>
<feature type="region of interest" description="Disordered" evidence="7">
    <location>
        <begin position="1"/>
        <end position="50"/>
    </location>
</feature>
<gene>
    <name evidence="8" type="ORF">Tam10B_0433</name>
</gene>
<keyword evidence="4" id="KW-0378">Hydrolase</keyword>
<keyword evidence="9" id="KW-1185">Reference proteome</keyword>
<keyword evidence="2 8" id="KW-0255">Endonuclease</keyword>
<evidence type="ECO:0000256" key="2">
    <source>
        <dbReference type="ARBA" id="ARBA00022759"/>
    </source>
</evidence>
<dbReference type="GO" id="GO:0004519">
    <property type="term" value="F:endonuclease activity"/>
    <property type="evidence" value="ECO:0007669"/>
    <property type="project" value="UniProtKB-KW"/>
</dbReference>
<keyword evidence="5" id="KW-0234">DNA repair</keyword>
<feature type="compositionally biased region" description="Basic residues" evidence="7">
    <location>
        <begin position="19"/>
        <end position="37"/>
    </location>
</feature>